<reference evidence="1" key="1">
    <citation type="submission" date="2021-02" db="EMBL/GenBank/DDBJ databases">
        <authorList>
            <person name="Nowell W R."/>
        </authorList>
    </citation>
    <scope>NUCLEOTIDE SEQUENCE</scope>
</reference>
<name>A0A816NW82_9BILA</name>
<comment type="caution">
    <text evidence="1">The sequence shown here is derived from an EMBL/GenBank/DDBJ whole genome shotgun (WGS) entry which is preliminary data.</text>
</comment>
<evidence type="ECO:0000313" key="1">
    <source>
        <dbReference type="EMBL" id="CAF2041080.1"/>
    </source>
</evidence>
<sequence>MPNEQIRNQLASISRALYASMEIINDKSNRERNDNLRLEIAQTYYRDELHSKKR</sequence>
<gene>
    <name evidence="1" type="ORF">MBJ925_LOCUS11386</name>
</gene>
<evidence type="ECO:0000313" key="2">
    <source>
        <dbReference type="Proteomes" id="UP000663824"/>
    </source>
</evidence>
<feature type="non-terminal residue" evidence="1">
    <location>
        <position position="54"/>
    </location>
</feature>
<dbReference type="AlphaFoldDB" id="A0A816NW82"/>
<proteinExistence type="predicted"/>
<dbReference type="EMBL" id="CAJNRE010005033">
    <property type="protein sequence ID" value="CAF2041080.1"/>
    <property type="molecule type" value="Genomic_DNA"/>
</dbReference>
<protein>
    <submittedName>
        <fullName evidence="1">Uncharacterized protein</fullName>
    </submittedName>
</protein>
<organism evidence="1 2">
    <name type="scientific">Rotaria magnacalcarata</name>
    <dbReference type="NCBI Taxonomy" id="392030"/>
    <lineage>
        <taxon>Eukaryota</taxon>
        <taxon>Metazoa</taxon>
        <taxon>Spiralia</taxon>
        <taxon>Gnathifera</taxon>
        <taxon>Rotifera</taxon>
        <taxon>Eurotatoria</taxon>
        <taxon>Bdelloidea</taxon>
        <taxon>Philodinida</taxon>
        <taxon>Philodinidae</taxon>
        <taxon>Rotaria</taxon>
    </lineage>
</organism>
<dbReference type="Proteomes" id="UP000663824">
    <property type="component" value="Unassembled WGS sequence"/>
</dbReference>
<accession>A0A816NW82</accession>